<dbReference type="RefSeq" id="WP_162799790.1">
    <property type="nucleotide sequence ID" value="NZ_JBHSJF010000008.1"/>
</dbReference>
<sequence length="409" mass="43070">MNDNVTAANRRAVEKIVATIPVVRELVTAREALDLAEGELGHAGPPFAEGEIPPVVVLNALAAASVHEGWAGDMGQGRRMVLSGEVKLRSNHSLGTVSPMAGIVRPSQRLFRIEDRKTGSNTFATLAEKGRYVLRFGYYSEEVAAGLRYVETEVAEALARAMPKGGLEILPLVARGVELGDDVHQRNIGGMLSFLAALPDLPGPIRTWLSDHPQHFLNYAMASAKLCLDQARGIEGSSVVTAISRNGLVCGIQLSGTGDRWFNASADLPEGGFFPPFTIDDAHRDLGDSAIMESYGLGGCIAHASPQIAQSMQRPWSEAVAGGERMRSLFLAKNPLITPALAGLDAAGIALDARRVVQLGEGVRIHTGIAHKDGVAGWIGIGVAKAPLECFVSAAAALDALPSKVGAPA</sequence>
<gene>
    <name evidence="1" type="ORF">ACFPFW_18065</name>
</gene>
<dbReference type="Pfam" id="PF06545">
    <property type="entry name" value="AllG"/>
    <property type="match status" value="1"/>
</dbReference>
<dbReference type="Gene3D" id="3.90.1700.10">
    <property type="entry name" value="v583 domain like"/>
    <property type="match status" value="1"/>
</dbReference>
<dbReference type="InterPro" id="IPR024033">
    <property type="entry name" value="OXTCase_su_AllG_h-dom"/>
</dbReference>
<comment type="caution">
    <text evidence="1">The sequence shown here is derived from an EMBL/GenBank/DDBJ whole genome shotgun (WGS) entry which is preliminary data.</text>
</comment>
<dbReference type="InterPro" id="IPR009499">
    <property type="entry name" value="AllG-like"/>
</dbReference>
<proteinExistence type="predicted"/>
<dbReference type="Proteomes" id="UP001595796">
    <property type="component" value="Unassembled WGS sequence"/>
</dbReference>
<organism evidence="1 2">
    <name type="scientific">Flaviflagellibacter deserti</name>
    <dbReference type="NCBI Taxonomy" id="2267266"/>
    <lineage>
        <taxon>Bacteria</taxon>
        <taxon>Pseudomonadati</taxon>
        <taxon>Pseudomonadota</taxon>
        <taxon>Alphaproteobacteria</taxon>
        <taxon>Hyphomicrobiales</taxon>
        <taxon>Flaviflagellibacter</taxon>
    </lineage>
</organism>
<dbReference type="Gene3D" id="1.10.10.660">
    <property type="entry name" value="conserved protein of unknown function from Enterococcus faecalis V583"/>
    <property type="match status" value="1"/>
</dbReference>
<name>A0ABV9Z8U3_9HYPH</name>
<dbReference type="Gene3D" id="3.90.1710.10">
    <property type="entry name" value="Enterococcus faecalis V583 domain"/>
    <property type="match status" value="1"/>
</dbReference>
<reference evidence="2" key="1">
    <citation type="journal article" date="2019" name="Int. J. Syst. Evol. Microbiol.">
        <title>The Global Catalogue of Microorganisms (GCM) 10K type strain sequencing project: providing services to taxonomists for standard genome sequencing and annotation.</title>
        <authorList>
            <consortium name="The Broad Institute Genomics Platform"/>
            <consortium name="The Broad Institute Genome Sequencing Center for Infectious Disease"/>
            <person name="Wu L."/>
            <person name="Ma J."/>
        </authorList>
    </citation>
    <scope>NUCLEOTIDE SEQUENCE [LARGE SCALE GENOMIC DNA]</scope>
    <source>
        <strain evidence="2">CGMCC 1.16444</strain>
    </source>
</reference>
<evidence type="ECO:0000313" key="1">
    <source>
        <dbReference type="EMBL" id="MFC5069925.1"/>
    </source>
</evidence>
<accession>A0ABV9Z8U3</accession>
<dbReference type="EMBL" id="JBHSJF010000008">
    <property type="protein sequence ID" value="MFC5069925.1"/>
    <property type="molecule type" value="Genomic_DNA"/>
</dbReference>
<protein>
    <submittedName>
        <fullName evidence="1">DUF1116 domain-containing protein</fullName>
    </submittedName>
</protein>
<keyword evidence="2" id="KW-1185">Reference proteome</keyword>
<evidence type="ECO:0000313" key="2">
    <source>
        <dbReference type="Proteomes" id="UP001595796"/>
    </source>
</evidence>